<evidence type="ECO:0000313" key="11">
    <source>
        <dbReference type="EMBL" id="WFD42081.1"/>
    </source>
</evidence>
<comment type="subcellular location">
    <subcellularLocation>
        <location evidence="2">Chromosome</location>
    </subcellularLocation>
    <subcellularLocation>
        <location evidence="1 8">Nucleus</location>
    </subcellularLocation>
</comment>
<dbReference type="FunFam" id="1.10.10.2740:FF:000002">
    <property type="entry name" value="Transcription elongation factor Spt6"/>
    <property type="match status" value="1"/>
</dbReference>
<dbReference type="Pfam" id="PF22706">
    <property type="entry name" value="Tex_central_region"/>
    <property type="match status" value="1"/>
</dbReference>
<feature type="compositionally biased region" description="Acidic residues" evidence="9">
    <location>
        <begin position="159"/>
        <end position="183"/>
    </location>
</feature>
<dbReference type="InterPro" id="IPR049540">
    <property type="entry name" value="Spt6-like_S1"/>
</dbReference>
<dbReference type="Pfam" id="PF21710">
    <property type="entry name" value="Spt6_S1"/>
    <property type="match status" value="1"/>
</dbReference>
<dbReference type="InterPro" id="IPR023323">
    <property type="entry name" value="Tex-like_dom_sf"/>
</dbReference>
<dbReference type="EMBL" id="CP118375">
    <property type="protein sequence ID" value="WFD42081.1"/>
    <property type="molecule type" value="Genomic_DNA"/>
</dbReference>
<evidence type="ECO:0000256" key="6">
    <source>
        <dbReference type="ARBA" id="ARBA00023163"/>
    </source>
</evidence>
<dbReference type="GO" id="GO:0005694">
    <property type="term" value="C:chromosome"/>
    <property type="evidence" value="ECO:0007669"/>
    <property type="project" value="UniProtKB-SubCell"/>
</dbReference>
<dbReference type="GO" id="GO:0003677">
    <property type="term" value="F:DNA binding"/>
    <property type="evidence" value="ECO:0007669"/>
    <property type="project" value="InterPro"/>
</dbReference>
<feature type="compositionally biased region" description="Acidic residues" evidence="9">
    <location>
        <begin position="87"/>
        <end position="96"/>
    </location>
</feature>
<evidence type="ECO:0000256" key="8">
    <source>
        <dbReference type="PIRNR" id="PIRNR036947"/>
    </source>
</evidence>
<dbReference type="InterPro" id="IPR023319">
    <property type="entry name" value="Tex-like_HTH_dom_sf"/>
</dbReference>
<dbReference type="Pfam" id="PF14632">
    <property type="entry name" value="SPT6_acidic"/>
    <property type="match status" value="1"/>
</dbReference>
<keyword evidence="4" id="KW-0158">Chromosome</keyword>
<dbReference type="Pfam" id="PF14635">
    <property type="entry name" value="HHH_7"/>
    <property type="match status" value="1"/>
</dbReference>
<dbReference type="InterPro" id="IPR036860">
    <property type="entry name" value="SH2_dom_sf"/>
</dbReference>
<dbReference type="PANTHER" id="PTHR10145:SF6">
    <property type="entry name" value="TRANSCRIPTION ELONGATION FACTOR SPT6"/>
    <property type="match status" value="1"/>
</dbReference>
<dbReference type="GO" id="GO:0140673">
    <property type="term" value="P:transcription elongation-coupled chromatin remodeling"/>
    <property type="evidence" value="ECO:0007669"/>
    <property type="project" value="InterPro"/>
</dbReference>
<dbReference type="GO" id="GO:0042393">
    <property type="term" value="F:histone binding"/>
    <property type="evidence" value="ECO:0007669"/>
    <property type="project" value="TreeGrafter"/>
</dbReference>
<feature type="compositionally biased region" description="Pro residues" evidence="9">
    <location>
        <begin position="1548"/>
        <end position="1566"/>
    </location>
</feature>
<keyword evidence="11" id="KW-0648">Protein biosynthesis</keyword>
<dbReference type="InterPro" id="IPR028083">
    <property type="entry name" value="Spt6_acidic_N_dom"/>
</dbReference>
<dbReference type="CDD" id="cd09928">
    <property type="entry name" value="SH2_Cterm_SPT6_like"/>
    <property type="match status" value="1"/>
</dbReference>
<evidence type="ECO:0000256" key="7">
    <source>
        <dbReference type="ARBA" id="ARBA00023242"/>
    </source>
</evidence>
<dbReference type="InterPro" id="IPR035420">
    <property type="entry name" value="Spt6_SH2"/>
</dbReference>
<dbReference type="GO" id="GO:0008023">
    <property type="term" value="C:transcription elongation factor complex"/>
    <property type="evidence" value="ECO:0007669"/>
    <property type="project" value="TreeGrafter"/>
</dbReference>
<dbReference type="InterPro" id="IPR003029">
    <property type="entry name" value="S1_domain"/>
</dbReference>
<dbReference type="CDD" id="cd00164">
    <property type="entry name" value="S1_like"/>
    <property type="match status" value="1"/>
</dbReference>
<keyword evidence="6 8" id="KW-0804">Transcription</keyword>
<dbReference type="Gene3D" id="3.30.505.10">
    <property type="entry name" value="SH2 domain"/>
    <property type="match status" value="2"/>
</dbReference>
<comment type="similarity">
    <text evidence="3 8">Belongs to the SPT6 family.</text>
</comment>
<dbReference type="Proteomes" id="UP001214628">
    <property type="component" value="Chromosome 1"/>
</dbReference>
<dbReference type="Gene3D" id="1.10.10.2740">
    <property type="entry name" value="Spt6, Death-like domain"/>
    <property type="match status" value="1"/>
</dbReference>
<dbReference type="InterPro" id="IPR012340">
    <property type="entry name" value="NA-bd_OB-fold"/>
</dbReference>
<dbReference type="PIRSF" id="PIRSF036947">
    <property type="entry name" value="Spt6"/>
    <property type="match status" value="1"/>
</dbReference>
<proteinExistence type="inferred from homology"/>
<dbReference type="Pfam" id="PF14633">
    <property type="entry name" value="SH2_2"/>
    <property type="match status" value="1"/>
</dbReference>
<feature type="compositionally biased region" description="Polar residues" evidence="9">
    <location>
        <begin position="100"/>
        <end position="111"/>
    </location>
</feature>
<name>A0AAF0F371_9BASI</name>
<evidence type="ECO:0000256" key="2">
    <source>
        <dbReference type="ARBA" id="ARBA00004286"/>
    </source>
</evidence>
<feature type="domain" description="S1 motif" evidence="10">
    <location>
        <begin position="1144"/>
        <end position="1223"/>
    </location>
</feature>
<comment type="function">
    <text evidence="8">Plays a role in maintenance of chromatin structure during RNA polymerase II transcription elongation thereby repressing transcription initiation from cryptic promoters. Mediates the reassembly of nucleosomes onto the promoters of at least a selected set of genes during repression; the nucleosome reassembly is essential for transcriptional repression.</text>
</comment>
<dbReference type="InterPro" id="IPR055179">
    <property type="entry name" value="Tex-like_central_region"/>
</dbReference>
<dbReference type="Gene3D" id="3.30.420.140">
    <property type="entry name" value="YqgF/RNase H-like domain"/>
    <property type="match status" value="1"/>
</dbReference>
<accession>A0AAF0F371</accession>
<dbReference type="SUPFAM" id="SSF50249">
    <property type="entry name" value="Nucleic acid-binding proteins"/>
    <property type="match status" value="1"/>
</dbReference>
<dbReference type="SUPFAM" id="SSF55550">
    <property type="entry name" value="SH2 domain"/>
    <property type="match status" value="1"/>
</dbReference>
<keyword evidence="12" id="KW-1185">Reference proteome</keyword>
<dbReference type="GO" id="GO:0003746">
    <property type="term" value="F:translation elongation factor activity"/>
    <property type="evidence" value="ECO:0007669"/>
    <property type="project" value="UniProtKB-KW"/>
</dbReference>
<dbReference type="CDD" id="cd09918">
    <property type="entry name" value="SH2_Nterm_SPT6_like"/>
    <property type="match status" value="1"/>
</dbReference>
<feature type="compositionally biased region" description="Acidic residues" evidence="9">
    <location>
        <begin position="15"/>
        <end position="27"/>
    </location>
</feature>
<feature type="compositionally biased region" description="Basic and acidic residues" evidence="9">
    <location>
        <begin position="117"/>
        <end position="130"/>
    </location>
</feature>
<dbReference type="InterPro" id="IPR042066">
    <property type="entry name" value="Spt6_death-like"/>
</dbReference>
<protein>
    <recommendedName>
        <fullName evidence="8">Transcription elongation factor Spt6</fullName>
    </recommendedName>
</protein>
<dbReference type="Gene3D" id="1.10.10.650">
    <property type="entry name" value="RuvA domain 2-like"/>
    <property type="match status" value="1"/>
</dbReference>
<dbReference type="InterPro" id="IPR032706">
    <property type="entry name" value="Spt6_HHH"/>
</dbReference>
<dbReference type="SUPFAM" id="SSF158832">
    <property type="entry name" value="Tex N-terminal region-like"/>
    <property type="match status" value="1"/>
</dbReference>
<reference evidence="11" key="1">
    <citation type="submission" date="2023-02" db="EMBL/GenBank/DDBJ databases">
        <title>Mating type loci evolution in Malassezia.</title>
        <authorList>
            <person name="Coelho M.A."/>
        </authorList>
    </citation>
    <scope>NUCLEOTIDE SEQUENCE</scope>
    <source>
        <strain evidence="11">CBS 14136</strain>
    </source>
</reference>
<evidence type="ECO:0000256" key="1">
    <source>
        <dbReference type="ARBA" id="ARBA00004123"/>
    </source>
</evidence>
<dbReference type="GO" id="GO:0031491">
    <property type="term" value="F:nucleosome binding"/>
    <property type="evidence" value="ECO:0007669"/>
    <property type="project" value="TreeGrafter"/>
</dbReference>
<dbReference type="GO" id="GO:0034728">
    <property type="term" value="P:nucleosome organization"/>
    <property type="evidence" value="ECO:0007669"/>
    <property type="project" value="TreeGrafter"/>
</dbReference>
<gene>
    <name evidence="11" type="primary">SPT6</name>
    <name evidence="11" type="ORF">MPSI1_000719</name>
</gene>
<organism evidence="11 12">
    <name type="scientific">Malassezia psittaci</name>
    <dbReference type="NCBI Taxonomy" id="1821823"/>
    <lineage>
        <taxon>Eukaryota</taxon>
        <taxon>Fungi</taxon>
        <taxon>Dikarya</taxon>
        <taxon>Basidiomycota</taxon>
        <taxon>Ustilaginomycotina</taxon>
        <taxon>Malasseziomycetes</taxon>
        <taxon>Malasseziales</taxon>
        <taxon>Malasseziaceae</taxon>
        <taxon>Malassezia</taxon>
    </lineage>
</organism>
<keyword evidence="5" id="KW-0727">SH2 domain</keyword>
<dbReference type="InterPro" id="IPR035018">
    <property type="entry name" value="Spt6_SH2_C"/>
</dbReference>
<feature type="compositionally biased region" description="Acidic residues" evidence="9">
    <location>
        <begin position="41"/>
        <end position="52"/>
    </location>
</feature>
<keyword evidence="11" id="KW-0251">Elongation factor</keyword>
<dbReference type="InterPro" id="IPR012337">
    <property type="entry name" value="RNaseH-like_sf"/>
</dbReference>
<keyword evidence="7 8" id="KW-0539">Nucleus</keyword>
<dbReference type="SUPFAM" id="SSF53098">
    <property type="entry name" value="Ribonuclease H-like"/>
    <property type="match status" value="1"/>
</dbReference>
<dbReference type="SMART" id="SM00316">
    <property type="entry name" value="S1"/>
    <property type="match status" value="1"/>
</dbReference>
<evidence type="ECO:0000259" key="10">
    <source>
        <dbReference type="SMART" id="SM00316"/>
    </source>
</evidence>
<dbReference type="InterPro" id="IPR010994">
    <property type="entry name" value="RuvA_2-like"/>
</dbReference>
<dbReference type="InterPro" id="IPR017072">
    <property type="entry name" value="TF_Spt6"/>
</dbReference>
<dbReference type="InterPro" id="IPR028088">
    <property type="entry name" value="Spt6_HTH_DNA-bd_dom"/>
</dbReference>
<dbReference type="PANTHER" id="PTHR10145">
    <property type="entry name" value="TRANSCRIPTION ELONGATION FACTOR SPT6"/>
    <property type="match status" value="1"/>
</dbReference>
<sequence>MDGDAEVASQRLEDAGEDIPMSEEEGDDLMKQSGNLVGLDSSDEEDDEEDEEEQRRVAEGFIVDEDEDEEANHKRKRRHHQRKREEMLEELDEDDLALLQENQGPTSSTAPNKRARQHDDQHDRDLAHIFDDEDDSEQLPSVAGAIRDSLADPSRVADYDDDELDDFIEDDEDEEMLGLDEEAREERRRERREERRRARLTGQRVDPLKVGIDPEAWDEIHDIFGNGEDYAWALGEEDDEESEKRKSKMEYKDIFEPAQIRERMLTEEDDRIKQVDIPERIQLAFPGLEGLQLLEERLSDEDLDQAAQWASSRISARCTADFLDEGAVHARLHTEWLQCVRRMLGYMLNDYLEVSFLTQHRLDELDHSHFNEHTRKYETIPLLLRQELLTLSSLGIKFKMLRARKDSLRQTFSQLQASLGDAVSADLQSYFSDLLAQASSFEEVTDINEWLAMQFGERFRDATALVEADQISRPLLKKPTVVSEYERLKATPLTRLAAQLGLSAQQLAANVVSGVRIHLPEDPNEGPAAIADAYVDPSQGVSTADQALQLARTLLAHEIGKEPLLRRDVRSLFRTSALMDIEPTDRGMMRIDESHPYYNFKFLRAKPVAAIVQNASQFLQILHAEEERLVRVTLRLPTDVANQFESRLQEQYVSEGFSDMSQRWNAERSAVIEEACTMFLLPLGRVWTREWLMEECRDALLRHCEQQLTSRVEGGPYQSSGMISRNGDPDIEELDHTPRVLAVSDGVSDPRKSEVVAVFLDQEGRFLEHATFDSLRPPTQAAQMQRVEAMERGEPLAEDSREKFVSLIKRRRPDAIVVNGFSARTMELKTIANELSRTALNERIDKEHLEGRAIEHARMDVISVFDDTARLYQNTERAKFEFPELSVLARYCIGLARYAQSPVNEYAALGSDLSAVQFDPAQRLVPSDRLRMHLERAIVMLVNDIGVDVNAAVTNPYVQKMLPYVAGLGPRKAHAFVHAIRTKLQGSVVSRAEMLKQGILSFNVWNNYASFLRLDMDAPSEGLTEEQADVLDSTRIHPEDYDFPRQMARDALNKHEEDLEGENPSLACQEIMQDPHPAEKLATLDLDNYAQMLFERRGLRKRLTLFSCRQELIHPFEDWRPSQTLPNAEELFTIFTGETRRALSEGYVVPVSVIRVEEGRDMEGFVRVRLDSGIEGIIAGPDIMPGYSSREVRLRPMFRPGQTLNAVVIALDMHSMRVELSVRPEAFEHVNPAQNVVPVDTMYFDHDRAMIAAEAAEERARRRNRNRIGSRVIDHPNYHNFTATQAQTYLATQPRGTVVIRPSSRGMDHLAATWKVEEGVYQHIDVLELDKESDHALGRILRVADMGSYSDLDDLIVNHIRPMAAMVEMMTNHEKYKGSNTEELHEYLTNTSLANPTRSVYAFGLNHERPGYFDLAFKANASAPIQTWPVKVLPGTFKLGHATQLADMAALCNAFKTQYAAQANASRGGRTPAAHGAATPGGARTPAHYQSRTPGHYGGRTPGGAYGGRTPGHYGAQTPGYGGATPGRFGAQTPGHYGAPPAHYGNAPGPPPSFPGPPPVHPNRRW</sequence>
<evidence type="ECO:0000256" key="5">
    <source>
        <dbReference type="ARBA" id="ARBA00022999"/>
    </source>
</evidence>
<feature type="compositionally biased region" description="Low complexity" evidence="9">
    <location>
        <begin position="1467"/>
        <end position="1495"/>
    </location>
</feature>
<evidence type="ECO:0000256" key="4">
    <source>
        <dbReference type="ARBA" id="ARBA00022454"/>
    </source>
</evidence>
<dbReference type="Gene3D" id="1.10.150.850">
    <property type="entry name" value="Spt6, helix-hairpin-helix domain"/>
    <property type="match status" value="1"/>
</dbReference>
<dbReference type="InterPro" id="IPR037027">
    <property type="entry name" value="YqgF/RNaseH-like_dom_sf"/>
</dbReference>
<dbReference type="Pfam" id="PF14641">
    <property type="entry name" value="HTH_44"/>
    <property type="match status" value="1"/>
</dbReference>
<feature type="region of interest" description="Disordered" evidence="9">
    <location>
        <begin position="1"/>
        <end position="197"/>
    </location>
</feature>
<dbReference type="Gene3D" id="1.10.3500.10">
    <property type="entry name" value="Tex N-terminal region-like"/>
    <property type="match status" value="1"/>
</dbReference>
<feature type="compositionally biased region" description="Basic residues" evidence="9">
    <location>
        <begin position="73"/>
        <end position="82"/>
    </location>
</feature>
<dbReference type="InterPro" id="IPR028231">
    <property type="entry name" value="Spt6_YqgF"/>
</dbReference>
<feature type="compositionally biased region" description="Gly residues" evidence="9">
    <location>
        <begin position="1496"/>
        <end position="1510"/>
    </location>
</feature>
<feature type="region of interest" description="Disordered" evidence="9">
    <location>
        <begin position="1466"/>
        <end position="1566"/>
    </location>
</feature>
<dbReference type="FunFam" id="3.30.505.10:FF:000056">
    <property type="entry name" value="Transcription elongation factor Spt6"/>
    <property type="match status" value="1"/>
</dbReference>
<evidence type="ECO:0000256" key="3">
    <source>
        <dbReference type="ARBA" id="ARBA00009253"/>
    </source>
</evidence>
<feature type="compositionally biased region" description="Basic and acidic residues" evidence="9">
    <location>
        <begin position="184"/>
        <end position="196"/>
    </location>
</feature>
<dbReference type="SUPFAM" id="SSF47781">
    <property type="entry name" value="RuvA domain 2-like"/>
    <property type="match status" value="2"/>
</dbReference>
<dbReference type="InterPro" id="IPR035019">
    <property type="entry name" value="Spt6_SH2_N"/>
</dbReference>
<evidence type="ECO:0000313" key="12">
    <source>
        <dbReference type="Proteomes" id="UP001214628"/>
    </source>
</evidence>
<dbReference type="Pfam" id="PF14639">
    <property type="entry name" value="YqgF"/>
    <property type="match status" value="1"/>
</dbReference>
<evidence type="ECO:0000256" key="9">
    <source>
        <dbReference type="SAM" id="MobiDB-lite"/>
    </source>
</evidence>